<organism evidence="3 4">
    <name type="scientific">Candidatus Roizmanbacteria bacterium RIFCSPHIGHO2_02_FULL_38_11</name>
    <dbReference type="NCBI Taxonomy" id="1802039"/>
    <lineage>
        <taxon>Bacteria</taxon>
        <taxon>Candidatus Roizmaniibacteriota</taxon>
    </lineage>
</organism>
<reference evidence="3 4" key="1">
    <citation type="journal article" date="2016" name="Nat. Commun.">
        <title>Thousands of microbial genomes shed light on interconnected biogeochemical processes in an aquifer system.</title>
        <authorList>
            <person name="Anantharaman K."/>
            <person name="Brown C.T."/>
            <person name="Hug L.A."/>
            <person name="Sharon I."/>
            <person name="Castelle C.J."/>
            <person name="Probst A.J."/>
            <person name="Thomas B.C."/>
            <person name="Singh A."/>
            <person name="Wilkins M.J."/>
            <person name="Karaoz U."/>
            <person name="Brodie E.L."/>
            <person name="Williams K.H."/>
            <person name="Hubbard S.S."/>
            <person name="Banfield J.F."/>
        </authorList>
    </citation>
    <scope>NUCLEOTIDE SEQUENCE [LARGE SCALE GENOMIC DNA]</scope>
</reference>
<protein>
    <recommendedName>
        <fullName evidence="2">Antitoxin</fullName>
    </recommendedName>
</protein>
<dbReference type="EMBL" id="MFZO01000039">
    <property type="protein sequence ID" value="OGK24096.1"/>
    <property type="molecule type" value="Genomic_DNA"/>
</dbReference>
<dbReference type="Pfam" id="PF02604">
    <property type="entry name" value="PhdYeFM_antitox"/>
    <property type="match status" value="1"/>
</dbReference>
<dbReference type="InterPro" id="IPR036165">
    <property type="entry name" value="YefM-like_sf"/>
</dbReference>
<name>A0A1F7GZY6_9BACT</name>
<dbReference type="Proteomes" id="UP000177913">
    <property type="component" value="Unassembled WGS sequence"/>
</dbReference>
<comment type="function">
    <text evidence="2">Antitoxin component of a type II toxin-antitoxin (TA) system.</text>
</comment>
<evidence type="ECO:0000256" key="1">
    <source>
        <dbReference type="ARBA" id="ARBA00009981"/>
    </source>
</evidence>
<evidence type="ECO:0000313" key="4">
    <source>
        <dbReference type="Proteomes" id="UP000177913"/>
    </source>
</evidence>
<dbReference type="Gene3D" id="3.40.1620.10">
    <property type="entry name" value="YefM-like domain"/>
    <property type="match status" value="1"/>
</dbReference>
<comment type="similarity">
    <text evidence="1 2">Belongs to the phD/YefM antitoxin family.</text>
</comment>
<evidence type="ECO:0000256" key="2">
    <source>
        <dbReference type="RuleBase" id="RU362080"/>
    </source>
</evidence>
<sequence length="92" mass="10565">MLNLVNITQARNNLSKLIDQVVEKKDHLVVIRESTPQVVIIPYSDYHRNKKIAKKAKKSNKLPYGIFSLADISDKEIDKITSSWEKTVNELT</sequence>
<comment type="caution">
    <text evidence="3">The sequence shown here is derived from an EMBL/GenBank/DDBJ whole genome shotgun (WGS) entry which is preliminary data.</text>
</comment>
<accession>A0A1F7GZY6</accession>
<evidence type="ECO:0000313" key="3">
    <source>
        <dbReference type="EMBL" id="OGK24096.1"/>
    </source>
</evidence>
<dbReference type="NCBIfam" id="TIGR01552">
    <property type="entry name" value="phd_fam"/>
    <property type="match status" value="1"/>
</dbReference>
<dbReference type="AlphaFoldDB" id="A0A1F7GZY6"/>
<dbReference type="InterPro" id="IPR006442">
    <property type="entry name" value="Antitoxin_Phd/YefM"/>
</dbReference>
<dbReference type="SUPFAM" id="SSF143120">
    <property type="entry name" value="YefM-like"/>
    <property type="match status" value="1"/>
</dbReference>
<proteinExistence type="inferred from homology"/>
<gene>
    <name evidence="3" type="ORF">A3C25_05285</name>
</gene>